<accession>A0A1B7YK75</accession>
<evidence type="ECO:0000313" key="2">
    <source>
        <dbReference type="Proteomes" id="UP000092177"/>
    </source>
</evidence>
<evidence type="ECO:0000313" key="1">
    <source>
        <dbReference type="EMBL" id="OBR12461.1"/>
    </source>
</evidence>
<dbReference type="RefSeq" id="XP_018160978.1">
    <property type="nucleotide sequence ID" value="XM_018299732.1"/>
</dbReference>
<keyword evidence="2" id="KW-1185">Reference proteome</keyword>
<sequence length="149" mass="16488">MHHQVLMKRPAACDKMRTEGLTRTTIGGRKSSIMSRFKGFENTRDCFLLGLSSSRTWGVESSRASVSRSLPTRGRANRALILQVASEQNQVVLRRSVARSTSYLREVLCLCCTWPAVMVWSANLGKEVQRGDIQRPSHPTPPVVSASGS</sequence>
<dbReference type="KEGG" id="chig:CH63R_04757"/>
<dbReference type="VEuPathDB" id="FungiDB:CH63R_04757"/>
<protein>
    <submittedName>
        <fullName evidence="1">Uncharacterized protein</fullName>
    </submittedName>
</protein>
<name>A0A1B7YK75_COLHI</name>
<proteinExistence type="predicted"/>
<reference evidence="2" key="1">
    <citation type="journal article" date="2017" name="BMC Genomics">
        <title>Gapless genome assembly of Colletotrichum higginsianum reveals chromosome structure and association of transposable elements with secondary metabolite gene clusters.</title>
        <authorList>
            <person name="Dallery J.-F."/>
            <person name="Lapalu N."/>
            <person name="Zampounis A."/>
            <person name="Pigne S."/>
            <person name="Luyten I."/>
            <person name="Amselem J."/>
            <person name="Wittenberg A.H.J."/>
            <person name="Zhou S."/>
            <person name="de Queiroz M.V."/>
            <person name="Robin G.P."/>
            <person name="Auger A."/>
            <person name="Hainaut M."/>
            <person name="Henrissat B."/>
            <person name="Kim K.-T."/>
            <person name="Lee Y.-H."/>
            <person name="Lespinet O."/>
            <person name="Schwartz D.C."/>
            <person name="Thon M.R."/>
            <person name="O'Connell R.J."/>
        </authorList>
    </citation>
    <scope>NUCLEOTIDE SEQUENCE [LARGE SCALE GENOMIC DNA]</scope>
    <source>
        <strain evidence="2">IMI 349063</strain>
    </source>
</reference>
<comment type="caution">
    <text evidence="1">The sequence shown here is derived from an EMBL/GenBank/DDBJ whole genome shotgun (WGS) entry which is preliminary data.</text>
</comment>
<dbReference type="Proteomes" id="UP000092177">
    <property type="component" value="Chromosome 3"/>
</dbReference>
<dbReference type="AlphaFoldDB" id="A0A1B7YK75"/>
<dbReference type="EMBL" id="LTAN01000003">
    <property type="protein sequence ID" value="OBR12461.1"/>
    <property type="molecule type" value="Genomic_DNA"/>
</dbReference>
<dbReference type="GeneID" id="28863839"/>
<gene>
    <name evidence="1" type="ORF">CH63R_04757</name>
</gene>
<organism evidence="1 2">
    <name type="scientific">Colletotrichum higginsianum (strain IMI 349063)</name>
    <name type="common">Crucifer anthracnose fungus</name>
    <dbReference type="NCBI Taxonomy" id="759273"/>
    <lineage>
        <taxon>Eukaryota</taxon>
        <taxon>Fungi</taxon>
        <taxon>Dikarya</taxon>
        <taxon>Ascomycota</taxon>
        <taxon>Pezizomycotina</taxon>
        <taxon>Sordariomycetes</taxon>
        <taxon>Hypocreomycetidae</taxon>
        <taxon>Glomerellales</taxon>
        <taxon>Glomerellaceae</taxon>
        <taxon>Colletotrichum</taxon>
        <taxon>Colletotrichum destructivum species complex</taxon>
    </lineage>
</organism>